<keyword evidence="4" id="KW-1185">Reference proteome</keyword>
<dbReference type="STRING" id="512565.AMIS_38430"/>
<feature type="domain" description="DUF4873" evidence="2">
    <location>
        <begin position="53"/>
        <end position="141"/>
    </location>
</feature>
<evidence type="ECO:0000313" key="4">
    <source>
        <dbReference type="Proteomes" id="UP000007882"/>
    </source>
</evidence>
<dbReference type="PATRIC" id="fig|512565.3.peg.3835"/>
<dbReference type="eggNOG" id="COG2072">
    <property type="taxonomic scope" value="Bacteria"/>
</dbReference>
<proteinExistence type="predicted"/>
<dbReference type="InterPro" id="IPR032371">
    <property type="entry name" value="DUF4873"/>
</dbReference>
<dbReference type="HOGENOM" id="CLU_1773421_0_0_11"/>
<dbReference type="KEGG" id="ams:AMIS_38430"/>
<accession>I0H7S6</accession>
<gene>
    <name evidence="3" type="ordered locus">AMIS_38430</name>
</gene>
<feature type="region of interest" description="Disordered" evidence="1">
    <location>
        <begin position="119"/>
        <end position="146"/>
    </location>
</feature>
<organism evidence="3 4">
    <name type="scientific">Actinoplanes missouriensis (strain ATCC 14538 / DSM 43046 / CBS 188.64 / JCM 3121 / NBRC 102363 / NCIMB 12654 / NRRL B-3342 / UNCC 431)</name>
    <dbReference type="NCBI Taxonomy" id="512565"/>
    <lineage>
        <taxon>Bacteria</taxon>
        <taxon>Bacillati</taxon>
        <taxon>Actinomycetota</taxon>
        <taxon>Actinomycetes</taxon>
        <taxon>Micromonosporales</taxon>
        <taxon>Micromonosporaceae</taxon>
        <taxon>Actinoplanes</taxon>
    </lineage>
</organism>
<dbReference type="Proteomes" id="UP000007882">
    <property type="component" value="Chromosome"/>
</dbReference>
<name>I0H7S6_ACTM4</name>
<dbReference type="AlphaFoldDB" id="I0H7S6"/>
<feature type="region of interest" description="Disordered" evidence="1">
    <location>
        <begin position="1"/>
        <end position="60"/>
    </location>
</feature>
<evidence type="ECO:0000256" key="1">
    <source>
        <dbReference type="SAM" id="MobiDB-lite"/>
    </source>
</evidence>
<feature type="compositionally biased region" description="Polar residues" evidence="1">
    <location>
        <begin position="17"/>
        <end position="45"/>
    </location>
</feature>
<sequence length="146" mass="15699">MTTDDPVNIDDPVNESGPVNISNAVNTSGPVNTSNAVDTSGSVNVDYSVGGDDEEYRGPATLRLDDGTITVDVRMSARFEPIEGRFRWAGRTNPDDVLRDRVGSGLRKAVIVVDRRETPVKLSEPDPWGGVRISGTGTPPWFGRTA</sequence>
<evidence type="ECO:0000313" key="3">
    <source>
        <dbReference type="EMBL" id="BAL89063.1"/>
    </source>
</evidence>
<reference evidence="3 4" key="1">
    <citation type="submission" date="2012-02" db="EMBL/GenBank/DDBJ databases">
        <title>Complete genome sequence of Actinoplanes missouriensis 431 (= NBRC 102363).</title>
        <authorList>
            <person name="Ohnishi Y."/>
            <person name="Ishikawa J."/>
            <person name="Sekine M."/>
            <person name="Hosoyama A."/>
            <person name="Harada T."/>
            <person name="Narita H."/>
            <person name="Hata T."/>
            <person name="Konno Y."/>
            <person name="Tutikane K."/>
            <person name="Fujita N."/>
            <person name="Horinouchi S."/>
            <person name="Hayakawa M."/>
        </authorList>
    </citation>
    <scope>NUCLEOTIDE SEQUENCE [LARGE SCALE GENOMIC DNA]</scope>
    <source>
        <strain evidence="4">ATCC 14538 / DSM 43046 / CBS 188.64 / JCM 3121 / NBRC 102363 / NCIMB 12654 / NRRL B-3342 / UNCC 431</strain>
    </source>
</reference>
<dbReference type="EMBL" id="AP012319">
    <property type="protein sequence ID" value="BAL89063.1"/>
    <property type="molecule type" value="Genomic_DNA"/>
</dbReference>
<protein>
    <recommendedName>
        <fullName evidence="2">DUF4873 domain-containing protein</fullName>
    </recommendedName>
</protein>
<dbReference type="Pfam" id="PF16170">
    <property type="entry name" value="DUF4873"/>
    <property type="match status" value="1"/>
</dbReference>
<evidence type="ECO:0000259" key="2">
    <source>
        <dbReference type="Pfam" id="PF16170"/>
    </source>
</evidence>
<dbReference type="RefSeq" id="WP_014443957.1">
    <property type="nucleotide sequence ID" value="NC_017093.1"/>
</dbReference>